<protein>
    <submittedName>
        <fullName evidence="1">Uncharacterized protein</fullName>
    </submittedName>
</protein>
<dbReference type="InterPro" id="IPR023296">
    <property type="entry name" value="Glyco_hydro_beta-prop_sf"/>
</dbReference>
<dbReference type="Gene3D" id="2.115.10.20">
    <property type="entry name" value="Glycosyl hydrolase domain, family 43"/>
    <property type="match status" value="1"/>
</dbReference>
<reference evidence="1 2" key="1">
    <citation type="submission" date="2018-09" db="EMBL/GenBank/DDBJ databases">
        <title>Genomic Encyclopedia of Archaeal and Bacterial Type Strains, Phase II (KMG-II): from individual species to whole genera.</title>
        <authorList>
            <person name="Goeker M."/>
        </authorList>
    </citation>
    <scope>NUCLEOTIDE SEQUENCE [LARGE SCALE GENOMIC DNA]</scope>
    <source>
        <strain evidence="1 2">DSM 11458</strain>
    </source>
</reference>
<dbReference type="AlphaFoldDB" id="A0A420DIW9"/>
<organism evidence="1 2">
    <name type="scientific">Sulfitobacter guttiformis</name>
    <dbReference type="NCBI Taxonomy" id="74349"/>
    <lineage>
        <taxon>Bacteria</taxon>
        <taxon>Pseudomonadati</taxon>
        <taxon>Pseudomonadota</taxon>
        <taxon>Alphaproteobacteria</taxon>
        <taxon>Rhodobacterales</taxon>
        <taxon>Roseobacteraceae</taxon>
        <taxon>Sulfitobacter</taxon>
    </lineage>
</organism>
<sequence>MSRNLDPESKWKRMSRIPIPIKDSDGQPLRWQIPTVQVETDRLWRIYISGRTLHNDIGAYFLEVEPHNGMRVVNHGTTLDAKNVPKRQYGDHGVGPSCCYQAETGPHIAVNLVRLNPPVFDASIGFWPATDIVAQFNRDPEIENFEDNKFAVSPFILKENGVYHMWYGRGTGWRMDAEPNPEPTYAIAHATSKNGVDGWVRDEAFAIPPRDAEETGITRTIVQKRTDGGDGWEMWYSYRGMFDLNRPTLRDYKIGYAISSDLVTWDRRDDAHEFINPPVAGDWDSDMQCYCFVVPHEDREIMIYCGNGYGFSGIGYAERVVKDTTLHS</sequence>
<evidence type="ECO:0000313" key="1">
    <source>
        <dbReference type="EMBL" id="RKE94180.1"/>
    </source>
</evidence>
<dbReference type="RefSeq" id="WP_025061787.1">
    <property type="nucleotide sequence ID" value="NZ_RAQK01000002.1"/>
</dbReference>
<gene>
    <name evidence="1" type="ORF">C8N30_3293</name>
</gene>
<comment type="caution">
    <text evidence="1">The sequence shown here is derived from an EMBL/GenBank/DDBJ whole genome shotgun (WGS) entry which is preliminary data.</text>
</comment>
<dbReference type="Proteomes" id="UP000284407">
    <property type="component" value="Unassembled WGS sequence"/>
</dbReference>
<accession>A0A420DIW9</accession>
<dbReference type="SUPFAM" id="SSF75005">
    <property type="entry name" value="Arabinanase/levansucrase/invertase"/>
    <property type="match status" value="1"/>
</dbReference>
<keyword evidence="2" id="KW-1185">Reference proteome</keyword>
<name>A0A420DIW9_9RHOB</name>
<evidence type="ECO:0000313" key="2">
    <source>
        <dbReference type="Proteomes" id="UP000284407"/>
    </source>
</evidence>
<dbReference type="STRING" id="1443111.Z949_1203"/>
<proteinExistence type="predicted"/>
<dbReference type="OrthoDB" id="7064503at2"/>
<dbReference type="EMBL" id="RAQK01000002">
    <property type="protein sequence ID" value="RKE94180.1"/>
    <property type="molecule type" value="Genomic_DNA"/>
</dbReference>